<evidence type="ECO:0000313" key="2">
    <source>
        <dbReference type="Proteomes" id="UP001162483"/>
    </source>
</evidence>
<proteinExistence type="predicted"/>
<protein>
    <submittedName>
        <fullName evidence="1">Uncharacterized protein</fullName>
    </submittedName>
</protein>
<comment type="caution">
    <text evidence="1">The sequence shown here is derived from an EMBL/GenBank/DDBJ whole genome shotgun (WGS) entry which is preliminary data.</text>
</comment>
<keyword evidence="2" id="KW-1185">Reference proteome</keyword>
<dbReference type="Proteomes" id="UP001162483">
    <property type="component" value="Unassembled WGS sequence"/>
</dbReference>
<organism evidence="1 2">
    <name type="scientific">Staurois parvus</name>
    <dbReference type="NCBI Taxonomy" id="386267"/>
    <lineage>
        <taxon>Eukaryota</taxon>
        <taxon>Metazoa</taxon>
        <taxon>Chordata</taxon>
        <taxon>Craniata</taxon>
        <taxon>Vertebrata</taxon>
        <taxon>Euteleostomi</taxon>
        <taxon>Amphibia</taxon>
        <taxon>Batrachia</taxon>
        <taxon>Anura</taxon>
        <taxon>Neobatrachia</taxon>
        <taxon>Ranoidea</taxon>
        <taxon>Ranidae</taxon>
        <taxon>Staurois</taxon>
    </lineage>
</organism>
<dbReference type="PROSITE" id="PS51257">
    <property type="entry name" value="PROKAR_LIPOPROTEIN"/>
    <property type="match status" value="1"/>
</dbReference>
<gene>
    <name evidence="1" type="ORF">SPARVUS_LOCUS6235297</name>
</gene>
<sequence length="58" mass="6375">MILHFKGGETVCKQNISSPCQLMHTALQGCAQHSHTKQCGYNEALGHSPMYNSTQLTL</sequence>
<reference evidence="1" key="1">
    <citation type="submission" date="2023-05" db="EMBL/GenBank/DDBJ databases">
        <authorList>
            <person name="Stuckert A."/>
        </authorList>
    </citation>
    <scope>NUCLEOTIDE SEQUENCE</scope>
</reference>
<evidence type="ECO:0000313" key="1">
    <source>
        <dbReference type="EMBL" id="CAI9565896.1"/>
    </source>
</evidence>
<dbReference type="EMBL" id="CATNWA010013880">
    <property type="protein sequence ID" value="CAI9565896.1"/>
    <property type="molecule type" value="Genomic_DNA"/>
</dbReference>
<accession>A0ABN9D2J9</accession>
<name>A0ABN9D2J9_9NEOB</name>